<comment type="caution">
    <text evidence="1">The sequence shown here is derived from an EMBL/GenBank/DDBJ whole genome shotgun (WGS) entry which is preliminary data.</text>
</comment>
<evidence type="ECO:0000313" key="1">
    <source>
        <dbReference type="EMBL" id="MDP1447134.1"/>
    </source>
</evidence>
<dbReference type="EMBL" id="JAUUUS010000031">
    <property type="protein sequence ID" value="MDP1447134.1"/>
    <property type="molecule type" value="Genomic_DNA"/>
</dbReference>
<dbReference type="Pfam" id="PF04464">
    <property type="entry name" value="Glyphos_transf"/>
    <property type="match status" value="1"/>
</dbReference>
<dbReference type="AlphaFoldDB" id="A0AAW8AWC5"/>
<proteinExistence type="predicted"/>
<evidence type="ECO:0000313" key="2">
    <source>
        <dbReference type="Proteomes" id="UP001242129"/>
    </source>
</evidence>
<dbReference type="Gene3D" id="3.40.50.12580">
    <property type="match status" value="1"/>
</dbReference>
<name>A0AAW8AWC5_ACILW</name>
<gene>
    <name evidence="1" type="ORF">Q8G51_04685</name>
</gene>
<dbReference type="RefSeq" id="WP_305157717.1">
    <property type="nucleotide sequence ID" value="NZ_JAUUUQ010000031.1"/>
</dbReference>
<organism evidence="1 2">
    <name type="scientific">Acinetobacter lwoffii</name>
    <dbReference type="NCBI Taxonomy" id="28090"/>
    <lineage>
        <taxon>Bacteria</taxon>
        <taxon>Pseudomonadati</taxon>
        <taxon>Pseudomonadota</taxon>
        <taxon>Gammaproteobacteria</taxon>
        <taxon>Moraxellales</taxon>
        <taxon>Moraxellaceae</taxon>
        <taxon>Acinetobacter</taxon>
    </lineage>
</organism>
<reference evidence="1" key="1">
    <citation type="submission" date="2023-07" db="EMBL/GenBank/DDBJ databases">
        <title>Dynamics of blaOXA-23 gene transmission in Acinetobacter spp. from contaminated veterinary surfaces.</title>
        <authorList>
            <person name="Moreira Da Silva J."/>
            <person name="Menezes J."/>
            <person name="Fernandes L."/>
            <person name="Marques C."/>
            <person name="Amaral A."/>
            <person name="Timofte D."/>
            <person name="Pomba C."/>
        </authorList>
    </citation>
    <scope>NUCLEOTIDE SEQUENCE</scope>
    <source>
        <strain evidence="1">CMVB11Z4A1</strain>
    </source>
</reference>
<dbReference type="InterPro" id="IPR043148">
    <property type="entry name" value="TagF_C"/>
</dbReference>
<dbReference type="GO" id="GO:0016020">
    <property type="term" value="C:membrane"/>
    <property type="evidence" value="ECO:0007669"/>
    <property type="project" value="InterPro"/>
</dbReference>
<dbReference type="GO" id="GO:0047355">
    <property type="term" value="F:CDP-glycerol glycerophosphotransferase activity"/>
    <property type="evidence" value="ECO:0007669"/>
    <property type="project" value="InterPro"/>
</dbReference>
<sequence length="443" mass="51144">MTTEIKDLNIIKSLLDFYSSDLDKGFLHPRTNEIVYLDEDDFTARVNFLNLALYKPEVIYVWGGDLAYSQLEIWAPLIKKSKLKHAIFCKSLKGKTQAHAKLEKTPIFGIKEGFDTKNLANFSTSVHSMLYMTDKNENFGYMRAYPNLIHIAAHHGDSDKHASFNRLFGAFDYLLVADKNSMNRYLSANIQLTSDHFLTIGNSVIDGVTVGKKSNKLKNVLYAPTFEGHGENVNYSSVFRAGNSILESNNINLMLRPHPGMGLREQKYKIEVERLKLKSVDNFKKNKMKQFNWSDVLICDISGVLSEYLFTEKPIIVPVSSSDGWLYNYIKNLDISKYVYLWDYNDISLDQILLEIEDDDSLYESRSKRRNELYCGVESIEQSVGLYDKALQFTSQVKYWRDIKNISNFYKQESFLEDPKDPNLLKIVNEIRQGYSVLKFEIV</sequence>
<dbReference type="Proteomes" id="UP001242129">
    <property type="component" value="Unassembled WGS sequence"/>
</dbReference>
<dbReference type="InterPro" id="IPR007554">
    <property type="entry name" value="Glycerophosphate_synth"/>
</dbReference>
<protein>
    <submittedName>
        <fullName evidence="1">CDP-glycerol glycerophosphotransferase family protein</fullName>
    </submittedName>
</protein>
<dbReference type="SUPFAM" id="SSF53756">
    <property type="entry name" value="UDP-Glycosyltransferase/glycogen phosphorylase"/>
    <property type="match status" value="1"/>
</dbReference>
<accession>A0AAW8AWC5</accession>